<evidence type="ECO:0000313" key="1">
    <source>
        <dbReference type="EMBL" id="MFM9330002.1"/>
    </source>
</evidence>
<name>A0ACC7P3V5_9BACL</name>
<evidence type="ECO:0000313" key="2">
    <source>
        <dbReference type="Proteomes" id="UP001631969"/>
    </source>
</evidence>
<keyword evidence="2" id="KW-1185">Reference proteome</keyword>
<keyword evidence="1" id="KW-0378">Hydrolase</keyword>
<sequence length="725" mass="82140">MKFKPEWKAQWITFAGCPGHAAPVFRRRFHLPSGVKAAQVRICGLGFYVMAINGRRVGDEIMQPAFTAYDKRVLYNICDLSGYLTEGANSIEITLGNGWYNEMQASAWQFEHAVWRAQPKMIAELYIDGELFLFSDASWECARSGTVFNSLRCGETFDGGYRIEGWEQASIAPAPGGVMEEQRIPPIRVRSVIEPVAIIPGPLPVIYDFGVNLSGNVEIRVTGKKGSKVAIQYFELLRATGTPDLERYRQHVYDERFQCDEYILSGQGTEVWHSEFSYNGFRYARVYGDYETIEVVARCFHTDLADVGGLECDNPHITKIQEAVRRSTLTNFHHIPTDCPHREKNGWTGDAHLSCEQALFNFAMQNAYMKWLDDLADCQRPNGRIPCIAPTSSWGYDHMLCGPAWDAALFVIPWQLYRYTGQTAYLQRYYEPMEKYLGYLRSILDHDICRIGLGDWSAPAGAPECPTAALLTAYSFYMADLFARISTILHKEENQRQASGLAGEIKAAFLREYGGLQTDSQLFYAMLLYFGLAEDVPQTLNHLIRTVDNADCHIMGGIFCAKMLLDVLTDHGHVELAYKIASRRDFPGWGYMTDLCAGTLGENWYGGSSMNHHMFSEIGAWYYKALAGFRIDDCHPGFKRFRLAPYIPADVQEFRAWHQTPYGRLEISWDPETIRIILPEGVFATFVYEGMTRELASGEYSFKREKINDASCRTAGEASDYGSKL</sequence>
<dbReference type="Proteomes" id="UP001631969">
    <property type="component" value="Unassembled WGS sequence"/>
</dbReference>
<organism evidence="1 2">
    <name type="scientific">Paenibacillus mesotrionivorans</name>
    <dbReference type="NCBI Taxonomy" id="3160968"/>
    <lineage>
        <taxon>Bacteria</taxon>
        <taxon>Bacillati</taxon>
        <taxon>Bacillota</taxon>
        <taxon>Bacilli</taxon>
        <taxon>Bacillales</taxon>
        <taxon>Paenibacillaceae</taxon>
        <taxon>Paenibacillus</taxon>
    </lineage>
</organism>
<reference evidence="1" key="1">
    <citation type="submission" date="2024-12" db="EMBL/GenBank/DDBJ databases">
        <authorList>
            <person name="Wu N."/>
        </authorList>
    </citation>
    <scope>NUCLEOTIDE SEQUENCE</scope>
    <source>
        <strain evidence="1">P15</strain>
    </source>
</reference>
<protein>
    <submittedName>
        <fullName evidence="1">Family 78 glycoside hydrolase catalytic domain</fullName>
    </submittedName>
</protein>
<dbReference type="EMBL" id="JBJURJ010000011">
    <property type="protein sequence ID" value="MFM9330002.1"/>
    <property type="molecule type" value="Genomic_DNA"/>
</dbReference>
<gene>
    <name evidence="1" type="ORF">ACI1P1_17025</name>
</gene>
<comment type="caution">
    <text evidence="1">The sequence shown here is derived from an EMBL/GenBank/DDBJ whole genome shotgun (WGS) entry which is preliminary data.</text>
</comment>
<accession>A0ACC7P3V5</accession>
<proteinExistence type="predicted"/>